<evidence type="ECO:0000313" key="3">
    <source>
        <dbReference type="EMBL" id="RGW66748.1"/>
    </source>
</evidence>
<evidence type="ECO:0000313" key="4">
    <source>
        <dbReference type="Proteomes" id="UP000286077"/>
    </source>
</evidence>
<dbReference type="PANTHER" id="PTHR46401:SF2">
    <property type="entry name" value="GLYCOSYLTRANSFERASE WBBK-RELATED"/>
    <property type="match status" value="1"/>
</dbReference>
<keyword evidence="1" id="KW-0808">Transferase</keyword>
<reference evidence="3 4" key="1">
    <citation type="submission" date="2018-08" db="EMBL/GenBank/DDBJ databases">
        <title>A genome reference for cultivated species of the human gut microbiota.</title>
        <authorList>
            <person name="Zou Y."/>
            <person name="Xue W."/>
            <person name="Luo G."/>
        </authorList>
    </citation>
    <scope>NUCLEOTIDE SEQUENCE [LARGE SCALE GENOMIC DNA]</scope>
    <source>
        <strain evidence="3 4">AF11-14</strain>
    </source>
</reference>
<dbReference type="Pfam" id="PF00534">
    <property type="entry name" value="Glycos_transf_1"/>
    <property type="match status" value="1"/>
</dbReference>
<protein>
    <submittedName>
        <fullName evidence="3">Glycosyltransferase family 1 protein</fullName>
    </submittedName>
</protein>
<dbReference type="Proteomes" id="UP000286077">
    <property type="component" value="Unassembled WGS sequence"/>
</dbReference>
<dbReference type="SUPFAM" id="SSF53756">
    <property type="entry name" value="UDP-Glycosyltransferase/glycogen phosphorylase"/>
    <property type="match status" value="1"/>
</dbReference>
<accession>A0AA92U2G2</accession>
<feature type="domain" description="Glycosyl transferase family 1" evidence="2">
    <location>
        <begin position="204"/>
        <end position="356"/>
    </location>
</feature>
<organism evidence="3 4">
    <name type="scientific">Segatella copri</name>
    <dbReference type="NCBI Taxonomy" id="165179"/>
    <lineage>
        <taxon>Bacteria</taxon>
        <taxon>Pseudomonadati</taxon>
        <taxon>Bacteroidota</taxon>
        <taxon>Bacteroidia</taxon>
        <taxon>Bacteroidales</taxon>
        <taxon>Prevotellaceae</taxon>
        <taxon>Segatella</taxon>
    </lineage>
</organism>
<dbReference type="EMBL" id="QSAQ01000029">
    <property type="protein sequence ID" value="RGW66748.1"/>
    <property type="molecule type" value="Genomic_DNA"/>
</dbReference>
<dbReference type="RefSeq" id="WP_118140617.1">
    <property type="nucleotide sequence ID" value="NZ_QSAQ01000029.1"/>
</dbReference>
<evidence type="ECO:0000256" key="1">
    <source>
        <dbReference type="ARBA" id="ARBA00022679"/>
    </source>
</evidence>
<dbReference type="InterPro" id="IPR001296">
    <property type="entry name" value="Glyco_trans_1"/>
</dbReference>
<dbReference type="PANTHER" id="PTHR46401">
    <property type="entry name" value="GLYCOSYLTRANSFERASE WBBK-RELATED"/>
    <property type="match status" value="1"/>
</dbReference>
<name>A0AA92U2G2_9BACT</name>
<dbReference type="AlphaFoldDB" id="A0AA92U2G2"/>
<proteinExistence type="predicted"/>
<evidence type="ECO:0000259" key="2">
    <source>
        <dbReference type="Pfam" id="PF00534"/>
    </source>
</evidence>
<sequence>MKRILFDLTGVQPNASGKMHGGGKYGIVMFKEMVKHSIDLEAVYYSSKYMPEEIKDACSKIKMHDLDKVSLESVLDNGNYDIYYSAMLSYTEVLKRDDLKVVGSVHGLRRLEMPNDSNYLYYRQTIKSRLRVIYTLLFPKRWRNRVHKVYEYDLMQPNFHYIAVSNHTKASLLSFFPELKEKSIKVFYSPSTAGNRNVEPYSIEKYFLLVSANRPEKNALRAVQALDELMSEREEFKKYKVYLTGAKADAFKYKIKNPNNFEFLGYVSELDLARLYKGAFCFIYPSLNEGFGYPPLEAMNYGIPVLASPISSITEVCGDAVLYFNPFDYKEIKNRILQIHYDKNLYQNLKEKGEKRFDFITKKQNADLVQFVEWICEL</sequence>
<dbReference type="Gene3D" id="3.40.50.2000">
    <property type="entry name" value="Glycogen Phosphorylase B"/>
    <property type="match status" value="1"/>
</dbReference>
<dbReference type="CDD" id="cd03809">
    <property type="entry name" value="GT4_MtfB-like"/>
    <property type="match status" value="1"/>
</dbReference>
<comment type="caution">
    <text evidence="3">The sequence shown here is derived from an EMBL/GenBank/DDBJ whole genome shotgun (WGS) entry which is preliminary data.</text>
</comment>
<gene>
    <name evidence="3" type="ORF">DWV60_10960</name>
</gene>
<dbReference type="GO" id="GO:0016757">
    <property type="term" value="F:glycosyltransferase activity"/>
    <property type="evidence" value="ECO:0007669"/>
    <property type="project" value="InterPro"/>
</dbReference>